<dbReference type="InterPro" id="IPR029033">
    <property type="entry name" value="His_PPase_superfam"/>
</dbReference>
<comment type="caution">
    <text evidence="1">The sequence shown here is derived from an EMBL/GenBank/DDBJ whole genome shotgun (WGS) entry which is preliminary data.</text>
</comment>
<dbReference type="OrthoDB" id="7502553at2"/>
<proteinExistence type="predicted"/>
<dbReference type="AlphaFoldDB" id="A0A2T4UNC1"/>
<dbReference type="EMBL" id="PYYB01000001">
    <property type="protein sequence ID" value="PTL60740.1"/>
    <property type="molecule type" value="Genomic_DNA"/>
</dbReference>
<reference evidence="1 2" key="1">
    <citation type="submission" date="2018-03" db="EMBL/GenBank/DDBJ databases">
        <title>Aquarubrobacter algicola gen. nov., sp. nov., a novel actinobacterium isolated from shallow eutrophic lake during the end of cyanobacterial harmful algal blooms.</title>
        <authorList>
            <person name="Chun S.J."/>
        </authorList>
    </citation>
    <scope>NUCLEOTIDE SEQUENCE [LARGE SCALE GENOMIC DNA]</scope>
    <source>
        <strain evidence="1 2">Seoho-28</strain>
    </source>
</reference>
<dbReference type="GO" id="GO:0016791">
    <property type="term" value="F:phosphatase activity"/>
    <property type="evidence" value="ECO:0007669"/>
    <property type="project" value="TreeGrafter"/>
</dbReference>
<accession>A0A2T4UNC1</accession>
<evidence type="ECO:0000313" key="2">
    <source>
        <dbReference type="Proteomes" id="UP000240739"/>
    </source>
</evidence>
<keyword evidence="2" id="KW-1185">Reference proteome</keyword>
<dbReference type="SMART" id="SM00855">
    <property type="entry name" value="PGAM"/>
    <property type="match status" value="1"/>
</dbReference>
<gene>
    <name evidence="1" type="ORF">C7Y72_06945</name>
</gene>
<dbReference type="InterPro" id="IPR013078">
    <property type="entry name" value="His_Pase_superF_clade-1"/>
</dbReference>
<dbReference type="Proteomes" id="UP000240739">
    <property type="component" value="Unassembled WGS sequence"/>
</dbReference>
<sequence>MLVRHARTAAVRAAGFPTDDEPLDATGVAAARAGAAAVAAAGWARDGALRSPLPRAGETAALLGLPDATPVAALAEADFGRWAGRTLAEVAAGDPDAVTAWMTDPAAAPHGGESLADVVARVGAWLDTRAAPGGPEGRMLAVTHGGVVKAALVHALGAPLDAFWRLDVAPLGVTELHAHDGRWTVAGVNRPLVAAPAPAADAAVTPDRRGREPRALGAVWGGR</sequence>
<name>A0A2T4UNC1_9ACTN</name>
<organism evidence="1 2">
    <name type="scientific">Paraconexibacter algicola</name>
    <dbReference type="NCBI Taxonomy" id="2133960"/>
    <lineage>
        <taxon>Bacteria</taxon>
        <taxon>Bacillati</taxon>
        <taxon>Actinomycetota</taxon>
        <taxon>Thermoleophilia</taxon>
        <taxon>Solirubrobacterales</taxon>
        <taxon>Paraconexibacteraceae</taxon>
        <taxon>Paraconexibacter</taxon>
    </lineage>
</organism>
<evidence type="ECO:0000313" key="1">
    <source>
        <dbReference type="EMBL" id="PTL60740.1"/>
    </source>
</evidence>
<dbReference type="PANTHER" id="PTHR48100">
    <property type="entry name" value="BROAD-SPECIFICITY PHOSPHATASE YOR283W-RELATED"/>
    <property type="match status" value="1"/>
</dbReference>
<dbReference type="SUPFAM" id="SSF53254">
    <property type="entry name" value="Phosphoglycerate mutase-like"/>
    <property type="match status" value="1"/>
</dbReference>
<dbReference type="PANTHER" id="PTHR48100:SF10">
    <property type="entry name" value="2-CARBOXY-D-ARABINITOL-1-PHOSPHATASE-RELATED"/>
    <property type="match status" value="1"/>
</dbReference>
<dbReference type="Gene3D" id="3.40.50.1240">
    <property type="entry name" value="Phosphoglycerate mutase-like"/>
    <property type="match status" value="1"/>
</dbReference>
<dbReference type="Pfam" id="PF00300">
    <property type="entry name" value="His_Phos_1"/>
    <property type="match status" value="1"/>
</dbReference>
<protein>
    <submittedName>
        <fullName evidence="1">Histidine phosphatase family protein</fullName>
    </submittedName>
</protein>
<dbReference type="InterPro" id="IPR050275">
    <property type="entry name" value="PGM_Phosphatase"/>
</dbReference>